<dbReference type="GO" id="GO:0004521">
    <property type="term" value="F:RNA endonuclease activity"/>
    <property type="evidence" value="ECO:0007669"/>
    <property type="project" value="InterPro"/>
</dbReference>
<evidence type="ECO:0000256" key="3">
    <source>
        <dbReference type="ARBA" id="ARBA00022759"/>
    </source>
</evidence>
<accession>A0A840MJD6</accession>
<dbReference type="NCBIfam" id="TIGR00255">
    <property type="entry name" value="YicC/YloC family endoribonuclease"/>
    <property type="match status" value="1"/>
</dbReference>
<comment type="similarity">
    <text evidence="5">Belongs to the YicC/YloC family.</text>
</comment>
<evidence type="ECO:0000256" key="1">
    <source>
        <dbReference type="ARBA" id="ARBA00001968"/>
    </source>
</evidence>
<feature type="domain" description="Endoribonuclease YicC-like N-terminal" evidence="6">
    <location>
        <begin position="1"/>
        <end position="150"/>
    </location>
</feature>
<keyword evidence="4" id="KW-0378">Hydrolase</keyword>
<dbReference type="Proteomes" id="UP000575898">
    <property type="component" value="Unassembled WGS sequence"/>
</dbReference>
<dbReference type="EMBL" id="JACHHY010000001">
    <property type="protein sequence ID" value="MBB5016792.1"/>
    <property type="molecule type" value="Genomic_DNA"/>
</dbReference>
<dbReference type="PANTHER" id="PTHR30636:SF3">
    <property type="entry name" value="UPF0701 PROTEIN YICC"/>
    <property type="match status" value="1"/>
</dbReference>
<evidence type="ECO:0000313" key="9">
    <source>
        <dbReference type="Proteomes" id="UP000575898"/>
    </source>
</evidence>
<dbReference type="Pfam" id="PF08340">
    <property type="entry name" value="YicC-like_C"/>
    <property type="match status" value="1"/>
</dbReference>
<evidence type="ECO:0000256" key="4">
    <source>
        <dbReference type="ARBA" id="ARBA00022801"/>
    </source>
</evidence>
<reference evidence="8 9" key="1">
    <citation type="submission" date="2020-08" db="EMBL/GenBank/DDBJ databases">
        <title>Genomic Encyclopedia of Type Strains, Phase IV (KMG-IV): sequencing the most valuable type-strain genomes for metagenomic binning, comparative biology and taxonomic classification.</title>
        <authorList>
            <person name="Goeker M."/>
        </authorList>
    </citation>
    <scope>NUCLEOTIDE SEQUENCE [LARGE SCALE GENOMIC DNA]</scope>
    <source>
        <strain evidence="8 9">DSM 27165</strain>
    </source>
</reference>
<dbReference type="PANTHER" id="PTHR30636">
    <property type="entry name" value="UPF0701 PROTEIN YICC"/>
    <property type="match status" value="1"/>
</dbReference>
<organism evidence="8 9">
    <name type="scientific">Chitinivorax tropicus</name>
    <dbReference type="NCBI Taxonomy" id="714531"/>
    <lineage>
        <taxon>Bacteria</taxon>
        <taxon>Pseudomonadati</taxon>
        <taxon>Pseudomonadota</taxon>
        <taxon>Betaproteobacteria</taxon>
        <taxon>Chitinivorax</taxon>
    </lineage>
</organism>
<evidence type="ECO:0000259" key="6">
    <source>
        <dbReference type="Pfam" id="PF03755"/>
    </source>
</evidence>
<dbReference type="InterPro" id="IPR005229">
    <property type="entry name" value="YicC/YloC-like"/>
</dbReference>
<keyword evidence="3" id="KW-0255">Endonuclease</keyword>
<proteinExistence type="inferred from homology"/>
<sequence>MTGFANASRELGGVSLTLDLRAVNHRYLEAQFRMPDELRVVEPQMRELISSRLSRGKVDCRIQLNIQTGAQTSLSLNQTMLEQLVGLTRQVKQIFPDAGDLKMGELLRWPGVLETQDVPAELLQQTVLEMLAQALDDFTASRGREGAKLVEMILQRVDRMEVLVTEVEPKIPALLAAYQEKISLRLKEAMVNGEDDRIRQEFALFAQKIDVDEEISRLRTHLSELRRILKAGGTVGKRMDFLMQELNREANTLGSKSVSAEVSQTSMELKVLIEQMREQIQNIE</sequence>
<evidence type="ECO:0000256" key="5">
    <source>
        <dbReference type="ARBA" id="ARBA00035648"/>
    </source>
</evidence>
<dbReference type="InterPro" id="IPR013551">
    <property type="entry name" value="YicC-like_C"/>
</dbReference>
<keyword evidence="9" id="KW-1185">Reference proteome</keyword>
<feature type="domain" description="Endoribonuclease YicC-like C-terminal" evidence="7">
    <location>
        <begin position="168"/>
        <end position="284"/>
    </location>
</feature>
<dbReference type="Pfam" id="PF03755">
    <property type="entry name" value="YicC-like_N"/>
    <property type="match status" value="1"/>
</dbReference>
<dbReference type="AlphaFoldDB" id="A0A840MJD6"/>
<name>A0A840MJD6_9PROT</name>
<comment type="caution">
    <text evidence="8">The sequence shown here is derived from an EMBL/GenBank/DDBJ whole genome shotgun (WGS) entry which is preliminary data.</text>
</comment>
<keyword evidence="2" id="KW-0540">Nuclease</keyword>
<dbReference type="GO" id="GO:0016787">
    <property type="term" value="F:hydrolase activity"/>
    <property type="evidence" value="ECO:0007669"/>
    <property type="project" value="UniProtKB-KW"/>
</dbReference>
<gene>
    <name evidence="8" type="ORF">HNQ59_000054</name>
</gene>
<comment type="cofactor">
    <cofactor evidence="1">
        <name>a divalent metal cation</name>
        <dbReference type="ChEBI" id="CHEBI:60240"/>
    </cofactor>
</comment>
<evidence type="ECO:0000259" key="7">
    <source>
        <dbReference type="Pfam" id="PF08340"/>
    </source>
</evidence>
<dbReference type="InterPro" id="IPR013527">
    <property type="entry name" value="YicC-like_N"/>
</dbReference>
<evidence type="ECO:0000313" key="8">
    <source>
        <dbReference type="EMBL" id="MBB5016792.1"/>
    </source>
</evidence>
<evidence type="ECO:0000256" key="2">
    <source>
        <dbReference type="ARBA" id="ARBA00022722"/>
    </source>
</evidence>
<protein>
    <submittedName>
        <fullName evidence="8">Uncharacterized protein (TIGR00255 family)</fullName>
    </submittedName>
</protein>